<dbReference type="AlphaFoldDB" id="A0A0A9HHR1"/>
<evidence type="ECO:0000313" key="1">
    <source>
        <dbReference type="EMBL" id="JAE36680.1"/>
    </source>
</evidence>
<accession>A0A0A9HHR1</accession>
<organism evidence="1">
    <name type="scientific">Arundo donax</name>
    <name type="common">Giant reed</name>
    <name type="synonym">Donax arundinaceus</name>
    <dbReference type="NCBI Taxonomy" id="35708"/>
    <lineage>
        <taxon>Eukaryota</taxon>
        <taxon>Viridiplantae</taxon>
        <taxon>Streptophyta</taxon>
        <taxon>Embryophyta</taxon>
        <taxon>Tracheophyta</taxon>
        <taxon>Spermatophyta</taxon>
        <taxon>Magnoliopsida</taxon>
        <taxon>Liliopsida</taxon>
        <taxon>Poales</taxon>
        <taxon>Poaceae</taxon>
        <taxon>PACMAD clade</taxon>
        <taxon>Arundinoideae</taxon>
        <taxon>Arundineae</taxon>
        <taxon>Arundo</taxon>
    </lineage>
</organism>
<dbReference type="EMBL" id="GBRH01161216">
    <property type="protein sequence ID" value="JAE36680.1"/>
    <property type="molecule type" value="Transcribed_RNA"/>
</dbReference>
<name>A0A0A9HHR1_ARUDO</name>
<proteinExistence type="predicted"/>
<reference evidence="1" key="1">
    <citation type="submission" date="2014-09" db="EMBL/GenBank/DDBJ databases">
        <authorList>
            <person name="Magalhaes I.L.F."/>
            <person name="Oliveira U."/>
            <person name="Santos F.R."/>
            <person name="Vidigal T.H.D.A."/>
            <person name="Brescovit A.D."/>
            <person name="Santos A.J."/>
        </authorList>
    </citation>
    <scope>NUCLEOTIDE SEQUENCE</scope>
    <source>
        <tissue evidence="1">Shoot tissue taken approximately 20 cm above the soil surface</tissue>
    </source>
</reference>
<protein>
    <submittedName>
        <fullName evidence="1">Uncharacterized protein</fullName>
    </submittedName>
</protein>
<reference evidence="1" key="2">
    <citation type="journal article" date="2015" name="Data Brief">
        <title>Shoot transcriptome of the giant reed, Arundo donax.</title>
        <authorList>
            <person name="Barrero R.A."/>
            <person name="Guerrero F.D."/>
            <person name="Moolhuijzen P."/>
            <person name="Goolsby J.A."/>
            <person name="Tidwell J."/>
            <person name="Bellgard S.E."/>
            <person name="Bellgard M.I."/>
        </authorList>
    </citation>
    <scope>NUCLEOTIDE SEQUENCE</scope>
    <source>
        <tissue evidence="1">Shoot tissue taken approximately 20 cm above the soil surface</tissue>
    </source>
</reference>
<sequence length="20" mass="2360">MVSPARSRALGFRFGKRPYY</sequence>